<gene>
    <name evidence="1" type="ORF">RFI_39872</name>
</gene>
<dbReference type="AlphaFoldDB" id="X6LA97"/>
<dbReference type="GO" id="GO:0006281">
    <property type="term" value="P:DNA repair"/>
    <property type="evidence" value="ECO:0007669"/>
    <property type="project" value="UniProtKB-ARBA"/>
</dbReference>
<dbReference type="EMBL" id="ASPP01049018">
    <property type="protein sequence ID" value="ETN97664.1"/>
    <property type="molecule type" value="Genomic_DNA"/>
</dbReference>
<name>X6LA97_RETFI</name>
<dbReference type="Gene3D" id="3.90.320.10">
    <property type="match status" value="1"/>
</dbReference>
<sequence>MTQTIEYLRKYFDTPRQGSESWKEMRKFRFGGSEMAQIKKVDALIAKRKEGENSGDQIACWWGKWFEDIHEFGAIPCARIPVAYSPDGLIVINDECFLIEIKCPFMKTNLESKNYTPQIQTGLYILPVKRCLLYMIIYRKCSLAELTQLRKYDGSFHKPWLDGTKYKPRYYDKDEIFCGALVWENYDDKSNQHHLSKPSKTIMHKNGKEVQDEILKMSRGNYMCFKCFQLEE</sequence>
<proteinExistence type="predicted"/>
<evidence type="ECO:0000313" key="1">
    <source>
        <dbReference type="EMBL" id="ETN97664.1"/>
    </source>
</evidence>
<protein>
    <recommendedName>
        <fullName evidence="3">YqaJ viral recombinase domain-containing protein</fullName>
    </recommendedName>
</protein>
<dbReference type="Proteomes" id="UP000023152">
    <property type="component" value="Unassembled WGS sequence"/>
</dbReference>
<keyword evidence="2" id="KW-1185">Reference proteome</keyword>
<feature type="non-terminal residue" evidence="1">
    <location>
        <position position="232"/>
    </location>
</feature>
<dbReference type="InterPro" id="IPR011604">
    <property type="entry name" value="PDDEXK-like_dom_sf"/>
</dbReference>
<organism evidence="1 2">
    <name type="scientific">Reticulomyxa filosa</name>
    <dbReference type="NCBI Taxonomy" id="46433"/>
    <lineage>
        <taxon>Eukaryota</taxon>
        <taxon>Sar</taxon>
        <taxon>Rhizaria</taxon>
        <taxon>Retaria</taxon>
        <taxon>Foraminifera</taxon>
        <taxon>Monothalamids</taxon>
        <taxon>Reticulomyxidae</taxon>
        <taxon>Reticulomyxa</taxon>
    </lineage>
</organism>
<comment type="caution">
    <text evidence="1">The sequence shown here is derived from an EMBL/GenBank/DDBJ whole genome shotgun (WGS) entry which is preliminary data.</text>
</comment>
<evidence type="ECO:0008006" key="3">
    <source>
        <dbReference type="Google" id="ProtNLM"/>
    </source>
</evidence>
<dbReference type="SUPFAM" id="SSF52980">
    <property type="entry name" value="Restriction endonuclease-like"/>
    <property type="match status" value="1"/>
</dbReference>
<evidence type="ECO:0000313" key="2">
    <source>
        <dbReference type="Proteomes" id="UP000023152"/>
    </source>
</evidence>
<dbReference type="InterPro" id="IPR011335">
    <property type="entry name" value="Restrct_endonuc-II-like"/>
</dbReference>
<accession>X6LA97</accession>
<reference evidence="1 2" key="1">
    <citation type="journal article" date="2013" name="Curr. Biol.">
        <title>The Genome of the Foraminiferan Reticulomyxa filosa.</title>
        <authorList>
            <person name="Glockner G."/>
            <person name="Hulsmann N."/>
            <person name="Schleicher M."/>
            <person name="Noegel A.A."/>
            <person name="Eichinger L."/>
            <person name="Gallinger C."/>
            <person name="Pawlowski J."/>
            <person name="Sierra R."/>
            <person name="Euteneuer U."/>
            <person name="Pillet L."/>
            <person name="Moustafa A."/>
            <person name="Platzer M."/>
            <person name="Groth M."/>
            <person name="Szafranski K."/>
            <person name="Schliwa M."/>
        </authorList>
    </citation>
    <scope>NUCLEOTIDE SEQUENCE [LARGE SCALE GENOMIC DNA]</scope>
</reference>